<comment type="similarity">
    <text evidence="3">Belongs to the WhiB family.</text>
</comment>
<keyword evidence="10" id="KW-1015">Disulfide bond</keyword>
<keyword evidence="4" id="KW-0004">4Fe-4S</keyword>
<evidence type="ECO:0000256" key="12">
    <source>
        <dbReference type="SAM" id="MobiDB-lite"/>
    </source>
</evidence>
<dbReference type="GO" id="GO:0046872">
    <property type="term" value="F:metal ion binding"/>
    <property type="evidence" value="ECO:0007669"/>
    <property type="project" value="UniProtKB-KW"/>
</dbReference>
<protein>
    <submittedName>
        <fullName evidence="14">WhiB family transcriptional regulator</fullName>
    </submittedName>
</protein>
<evidence type="ECO:0000256" key="11">
    <source>
        <dbReference type="ARBA" id="ARBA00023163"/>
    </source>
</evidence>
<comment type="cofactor">
    <cofactor evidence="1">
        <name>[4Fe-4S] cluster</name>
        <dbReference type="ChEBI" id="CHEBI:49883"/>
    </cofactor>
</comment>
<proteinExistence type="inferred from homology"/>
<dbReference type="InterPro" id="IPR034768">
    <property type="entry name" value="4FE4S_WBL"/>
</dbReference>
<keyword evidence="8" id="KW-0805">Transcription regulation</keyword>
<name>A0ABD7HLX0_9MYCO</name>
<keyword evidence="6" id="KW-0408">Iron</keyword>
<keyword evidence="9" id="KW-0238">DNA-binding</keyword>
<dbReference type="PANTHER" id="PTHR38839">
    <property type="entry name" value="TRANSCRIPTIONAL REGULATOR WHID-RELATED"/>
    <property type="match status" value="1"/>
</dbReference>
<dbReference type="PROSITE" id="PS51674">
    <property type="entry name" value="4FE4S_WBL"/>
    <property type="match status" value="1"/>
</dbReference>
<evidence type="ECO:0000256" key="2">
    <source>
        <dbReference type="ARBA" id="ARBA00004496"/>
    </source>
</evidence>
<dbReference type="GO" id="GO:0003677">
    <property type="term" value="F:DNA binding"/>
    <property type="evidence" value="ECO:0007669"/>
    <property type="project" value="UniProtKB-KW"/>
</dbReference>
<evidence type="ECO:0000256" key="7">
    <source>
        <dbReference type="ARBA" id="ARBA00023014"/>
    </source>
</evidence>
<evidence type="ECO:0000256" key="9">
    <source>
        <dbReference type="ARBA" id="ARBA00023125"/>
    </source>
</evidence>
<dbReference type="Pfam" id="PF02467">
    <property type="entry name" value="Whib"/>
    <property type="match status" value="1"/>
</dbReference>
<evidence type="ECO:0000313" key="14">
    <source>
        <dbReference type="EMBL" id="RIT36766.1"/>
    </source>
</evidence>
<evidence type="ECO:0000256" key="5">
    <source>
        <dbReference type="ARBA" id="ARBA00022723"/>
    </source>
</evidence>
<gene>
    <name evidence="14" type="ORF">D2E76_16035</name>
</gene>
<organism evidence="14 15">
    <name type="scientific">Mycobacteroides abscessus</name>
    <dbReference type="NCBI Taxonomy" id="36809"/>
    <lineage>
        <taxon>Bacteria</taxon>
        <taxon>Bacillati</taxon>
        <taxon>Actinomycetota</taxon>
        <taxon>Actinomycetes</taxon>
        <taxon>Mycobacteriales</taxon>
        <taxon>Mycobacteriaceae</taxon>
        <taxon>Mycobacteroides</taxon>
    </lineage>
</organism>
<dbReference type="AlphaFoldDB" id="A0ABD7HLX0"/>
<evidence type="ECO:0000256" key="6">
    <source>
        <dbReference type="ARBA" id="ARBA00023004"/>
    </source>
</evidence>
<evidence type="ECO:0000256" key="4">
    <source>
        <dbReference type="ARBA" id="ARBA00022485"/>
    </source>
</evidence>
<evidence type="ECO:0000256" key="8">
    <source>
        <dbReference type="ARBA" id="ARBA00023015"/>
    </source>
</evidence>
<sequence length="131" mass="14709">MEVVSMSSAPSLASLTLVDNREDAWQQRADCRRHDPDIWHEAAFTKQAKAICAQCPVIRDCAAHALRIAALPPHRVNGLWASIDIPLKVESSEYRKLLNHLRYIAATGMQPPTRNRHRESPDHPADQDIAV</sequence>
<dbReference type="GO" id="GO:0051539">
    <property type="term" value="F:4 iron, 4 sulfur cluster binding"/>
    <property type="evidence" value="ECO:0007669"/>
    <property type="project" value="UniProtKB-KW"/>
</dbReference>
<dbReference type="Proteomes" id="UP000284557">
    <property type="component" value="Unassembled WGS sequence"/>
</dbReference>
<dbReference type="GO" id="GO:0005737">
    <property type="term" value="C:cytoplasm"/>
    <property type="evidence" value="ECO:0007669"/>
    <property type="project" value="UniProtKB-SubCell"/>
</dbReference>
<dbReference type="EMBL" id="QXBN01000012">
    <property type="protein sequence ID" value="RIT36766.1"/>
    <property type="molecule type" value="Genomic_DNA"/>
</dbReference>
<evidence type="ECO:0000256" key="3">
    <source>
        <dbReference type="ARBA" id="ARBA00006597"/>
    </source>
</evidence>
<evidence type="ECO:0000256" key="1">
    <source>
        <dbReference type="ARBA" id="ARBA00001966"/>
    </source>
</evidence>
<feature type="domain" description="4Fe-4S Wbl-type" evidence="13">
    <location>
        <begin position="30"/>
        <end position="90"/>
    </location>
</feature>
<evidence type="ECO:0000313" key="15">
    <source>
        <dbReference type="Proteomes" id="UP000284557"/>
    </source>
</evidence>
<feature type="compositionally biased region" description="Basic and acidic residues" evidence="12">
    <location>
        <begin position="118"/>
        <end position="131"/>
    </location>
</feature>
<evidence type="ECO:0000259" key="13">
    <source>
        <dbReference type="PROSITE" id="PS51674"/>
    </source>
</evidence>
<comment type="caution">
    <text evidence="14">The sequence shown here is derived from an EMBL/GenBank/DDBJ whole genome shotgun (WGS) entry which is preliminary data.</text>
</comment>
<accession>A0ABD7HLX0</accession>
<feature type="region of interest" description="Disordered" evidence="12">
    <location>
        <begin position="108"/>
        <end position="131"/>
    </location>
</feature>
<reference evidence="14 15" key="1">
    <citation type="submission" date="2018-08" db="EMBL/GenBank/DDBJ databases">
        <title>Linezolid Resistance in Mycobacterium abscessus: MIC Distribution and Comprehensive Investigation of Resistance Mechanisms.</title>
        <authorList>
            <person name="Ye M."/>
            <person name="Xu L."/>
            <person name="Zou Y."/>
            <person name="Li B."/>
            <person name="Guo Q."/>
            <person name="Zhang Y."/>
            <person name="Zhan M."/>
            <person name="Xu B."/>
            <person name="Yu F."/>
            <person name="Zhang Z."/>
            <person name="Chu H."/>
        </authorList>
    </citation>
    <scope>NUCLEOTIDE SEQUENCE [LARGE SCALE GENOMIC DNA]</scope>
    <source>
        <strain evidence="14 15">G143</strain>
    </source>
</reference>
<keyword evidence="5" id="KW-0479">Metal-binding</keyword>
<dbReference type="InterPro" id="IPR003482">
    <property type="entry name" value="Whib"/>
</dbReference>
<comment type="subcellular location">
    <subcellularLocation>
        <location evidence="2">Cytoplasm</location>
    </subcellularLocation>
</comment>
<keyword evidence="7" id="KW-0411">Iron-sulfur</keyword>
<keyword evidence="11" id="KW-0804">Transcription</keyword>
<evidence type="ECO:0000256" key="10">
    <source>
        <dbReference type="ARBA" id="ARBA00023157"/>
    </source>
</evidence>